<gene>
    <name evidence="2" type="ORF">DUI87_28671</name>
</gene>
<protein>
    <submittedName>
        <fullName evidence="2">Uncharacterized protein</fullName>
    </submittedName>
</protein>
<dbReference type="AlphaFoldDB" id="A0A3M0J1E2"/>
<evidence type="ECO:0000313" key="2">
    <source>
        <dbReference type="EMBL" id="RMB94867.1"/>
    </source>
</evidence>
<reference evidence="2 3" key="1">
    <citation type="submission" date="2018-07" db="EMBL/GenBank/DDBJ databases">
        <title>A high quality draft genome assembly of the barn swallow (H. rustica rustica).</title>
        <authorList>
            <person name="Formenti G."/>
            <person name="Chiara M."/>
            <person name="Poveda L."/>
            <person name="Francoijs K.-J."/>
            <person name="Bonisoli-Alquati A."/>
            <person name="Canova L."/>
            <person name="Gianfranceschi L."/>
            <person name="Horner D.S."/>
            <person name="Saino N."/>
        </authorList>
    </citation>
    <scope>NUCLEOTIDE SEQUENCE [LARGE SCALE GENOMIC DNA]</scope>
    <source>
        <strain evidence="2">Chelidonia</strain>
        <tissue evidence="2">Blood</tissue>
    </source>
</reference>
<feature type="compositionally biased region" description="Polar residues" evidence="1">
    <location>
        <begin position="62"/>
        <end position="72"/>
    </location>
</feature>
<proteinExistence type="predicted"/>
<feature type="compositionally biased region" description="Basic and acidic residues" evidence="1">
    <location>
        <begin position="100"/>
        <end position="110"/>
    </location>
</feature>
<dbReference type="Proteomes" id="UP000269221">
    <property type="component" value="Unassembled WGS sequence"/>
</dbReference>
<evidence type="ECO:0000313" key="3">
    <source>
        <dbReference type="Proteomes" id="UP000269221"/>
    </source>
</evidence>
<feature type="compositionally biased region" description="Polar residues" evidence="1">
    <location>
        <begin position="90"/>
        <end position="99"/>
    </location>
</feature>
<evidence type="ECO:0000256" key="1">
    <source>
        <dbReference type="SAM" id="MobiDB-lite"/>
    </source>
</evidence>
<feature type="region of interest" description="Disordered" evidence="1">
    <location>
        <begin position="57"/>
        <end position="110"/>
    </location>
</feature>
<dbReference type="EMBL" id="QRBI01000193">
    <property type="protein sequence ID" value="RMB94867.1"/>
    <property type="molecule type" value="Genomic_DNA"/>
</dbReference>
<organism evidence="2 3">
    <name type="scientific">Hirundo rustica rustica</name>
    <dbReference type="NCBI Taxonomy" id="333673"/>
    <lineage>
        <taxon>Eukaryota</taxon>
        <taxon>Metazoa</taxon>
        <taxon>Chordata</taxon>
        <taxon>Craniata</taxon>
        <taxon>Vertebrata</taxon>
        <taxon>Euteleostomi</taxon>
        <taxon>Archelosauria</taxon>
        <taxon>Archosauria</taxon>
        <taxon>Dinosauria</taxon>
        <taxon>Saurischia</taxon>
        <taxon>Theropoda</taxon>
        <taxon>Coelurosauria</taxon>
        <taxon>Aves</taxon>
        <taxon>Neognathae</taxon>
        <taxon>Neoaves</taxon>
        <taxon>Telluraves</taxon>
        <taxon>Australaves</taxon>
        <taxon>Passeriformes</taxon>
        <taxon>Sylvioidea</taxon>
        <taxon>Hirundinidae</taxon>
        <taxon>Hirundo</taxon>
    </lineage>
</organism>
<keyword evidence="3" id="KW-1185">Reference proteome</keyword>
<sequence>MLMNLSADQRLTAIFQRSHLNAAASVSKFSVQPLSVPPLISPPGRHPKVPVRVPIEGPIDTNKANSEQNTVTKGAADSRLEEEEKVASPTKDSSVSCDQITDKTSKAYRM</sequence>
<name>A0A3M0J1E2_HIRRU</name>
<comment type="caution">
    <text evidence="2">The sequence shown here is derived from an EMBL/GenBank/DDBJ whole genome shotgun (WGS) entry which is preliminary data.</text>
</comment>
<accession>A0A3M0J1E2</accession>